<organism evidence="1 2">
    <name type="scientific">Setomelanomma holmii</name>
    <dbReference type="NCBI Taxonomy" id="210430"/>
    <lineage>
        <taxon>Eukaryota</taxon>
        <taxon>Fungi</taxon>
        <taxon>Dikarya</taxon>
        <taxon>Ascomycota</taxon>
        <taxon>Pezizomycotina</taxon>
        <taxon>Dothideomycetes</taxon>
        <taxon>Pleosporomycetidae</taxon>
        <taxon>Pleosporales</taxon>
        <taxon>Pleosporineae</taxon>
        <taxon>Phaeosphaeriaceae</taxon>
        <taxon>Setomelanomma</taxon>
    </lineage>
</organism>
<proteinExistence type="predicted"/>
<dbReference type="InterPro" id="IPR013785">
    <property type="entry name" value="Aldolase_TIM"/>
</dbReference>
<dbReference type="Proteomes" id="UP000799777">
    <property type="component" value="Unassembled WGS sequence"/>
</dbReference>
<gene>
    <name evidence="1" type="ORF">EK21DRAFT_98864</name>
</gene>
<dbReference type="PANTHER" id="PTHR43075">
    <property type="entry name" value="FORMATE LYASE ACTIVATING ENZYME, PUTATIVE (AFU_ORTHOLOGUE AFUA_2G15630)-RELATED"/>
    <property type="match status" value="1"/>
</dbReference>
<protein>
    <submittedName>
        <fullName evidence="1">Uncharacterized protein</fullName>
    </submittedName>
</protein>
<accession>A0A9P4LMA5</accession>
<dbReference type="AlphaFoldDB" id="A0A9P4LMA5"/>
<dbReference type="InterPro" id="IPR040085">
    <property type="entry name" value="MJ0674-like"/>
</dbReference>
<dbReference type="Gene3D" id="3.20.20.70">
    <property type="entry name" value="Aldolase class I"/>
    <property type="match status" value="1"/>
</dbReference>
<comment type="caution">
    <text evidence="1">The sequence shown here is derived from an EMBL/GenBank/DDBJ whole genome shotgun (WGS) entry which is preliminary data.</text>
</comment>
<dbReference type="PANTHER" id="PTHR43075:SF1">
    <property type="entry name" value="FORMATE LYASE ACTIVATING ENZYME, PUTATIVE (AFU_ORTHOLOGUE AFUA_2G15630)-RELATED"/>
    <property type="match status" value="1"/>
</dbReference>
<name>A0A9P4LMA5_9PLEO</name>
<sequence length="501" mass="56339">MKLQETGRVHNINLVTPEHVVSQVVLSILHARELGLRIPIIYNTSSFDSLHSIELLSGLIDIYLPDFKVWSNATSKRLLKADNYTATAMESIKAMHDQVGDLCFTADGIAKKGVLVRHLVMPGKEDEGKEIMKWLAENVSKDIMVHIMEQYFPRAYVGKARHGKDNQIVEPGGVKAAPDTKKDVRYADINRSISSEEVSAVKHAAEEAGLWRFRPTVTMHDFTTEIQAAVHQLKIERDTWQAVALQYKAAFETQSARFQELQDVCFATQAELENERAQQRQLHTCLNEGKGSWPRTIDGTQDPQTPRPFGTAVMFPGRKIGHGRSPSDACTNPLFSRVQQCVDQRNYGSALVELDCLLRGPLSPKARAEGLLLKSGILRASGPDELYDALAACSEALELCDRLSDLESFLPRIQYQRGVLFYQLRMLHQARDVFSTISDSDRLSATANEYCRSCDDEICLQRAANRRSGFDENRTFDEGLLVHLDEKLEVNRRQCARGTAY</sequence>
<dbReference type="EMBL" id="ML978172">
    <property type="protein sequence ID" value="KAF2032446.1"/>
    <property type="molecule type" value="Genomic_DNA"/>
</dbReference>
<evidence type="ECO:0000313" key="2">
    <source>
        <dbReference type="Proteomes" id="UP000799777"/>
    </source>
</evidence>
<keyword evidence="2" id="KW-1185">Reference proteome</keyword>
<reference evidence="1" key="1">
    <citation type="journal article" date="2020" name="Stud. Mycol.">
        <title>101 Dothideomycetes genomes: a test case for predicting lifestyles and emergence of pathogens.</title>
        <authorList>
            <person name="Haridas S."/>
            <person name="Albert R."/>
            <person name="Binder M."/>
            <person name="Bloem J."/>
            <person name="Labutti K."/>
            <person name="Salamov A."/>
            <person name="Andreopoulos B."/>
            <person name="Baker S."/>
            <person name="Barry K."/>
            <person name="Bills G."/>
            <person name="Bluhm B."/>
            <person name="Cannon C."/>
            <person name="Castanera R."/>
            <person name="Culley D."/>
            <person name="Daum C."/>
            <person name="Ezra D."/>
            <person name="Gonzalez J."/>
            <person name="Henrissat B."/>
            <person name="Kuo A."/>
            <person name="Liang C."/>
            <person name="Lipzen A."/>
            <person name="Lutzoni F."/>
            <person name="Magnuson J."/>
            <person name="Mondo S."/>
            <person name="Nolan M."/>
            <person name="Ohm R."/>
            <person name="Pangilinan J."/>
            <person name="Park H.-J."/>
            <person name="Ramirez L."/>
            <person name="Alfaro M."/>
            <person name="Sun H."/>
            <person name="Tritt A."/>
            <person name="Yoshinaga Y."/>
            <person name="Zwiers L.-H."/>
            <person name="Turgeon B."/>
            <person name="Goodwin S."/>
            <person name="Spatafora J."/>
            <person name="Crous P."/>
            <person name="Grigoriev I."/>
        </authorList>
    </citation>
    <scope>NUCLEOTIDE SEQUENCE</scope>
    <source>
        <strain evidence="1">CBS 110217</strain>
    </source>
</reference>
<evidence type="ECO:0000313" key="1">
    <source>
        <dbReference type="EMBL" id="KAF2032446.1"/>
    </source>
</evidence>
<dbReference type="OrthoDB" id="1856718at2759"/>